<dbReference type="AlphaFoldDB" id="X0XSM2"/>
<feature type="non-terminal residue" evidence="1">
    <location>
        <position position="204"/>
    </location>
</feature>
<organism evidence="1">
    <name type="scientific">marine sediment metagenome</name>
    <dbReference type="NCBI Taxonomy" id="412755"/>
    <lineage>
        <taxon>unclassified sequences</taxon>
        <taxon>metagenomes</taxon>
        <taxon>ecological metagenomes</taxon>
    </lineage>
</organism>
<gene>
    <name evidence="1" type="ORF">S01H1_63779</name>
</gene>
<proteinExistence type="predicted"/>
<protein>
    <submittedName>
        <fullName evidence="1">Uncharacterized protein</fullName>
    </submittedName>
</protein>
<sequence length="204" mass="21511">MKEVALGGGWNPFRYIEPPVILLPLAGVGASTATLPATTTMTPNMVAAQLASLGIIPEVISIPIPKPISVPITKPVPFTAPSPDAVPSPIETPEVSVAVRELTEQIIKLAGQLREDMLAEGAALPSISMASQQLIQSQLQSITDTALQTQVQQALQAQIISLAPLLTPTPVSAPVPGLIPLLAPPLVPWLEQEGWLGEEEKRPR</sequence>
<name>X0XSM2_9ZZZZ</name>
<accession>X0XSM2</accession>
<reference evidence="1" key="1">
    <citation type="journal article" date="2014" name="Front. Microbiol.">
        <title>High frequency of phylogenetically diverse reductive dehalogenase-homologous genes in deep subseafloor sedimentary metagenomes.</title>
        <authorList>
            <person name="Kawai M."/>
            <person name="Futagami T."/>
            <person name="Toyoda A."/>
            <person name="Takaki Y."/>
            <person name="Nishi S."/>
            <person name="Hori S."/>
            <person name="Arai W."/>
            <person name="Tsubouchi T."/>
            <person name="Morono Y."/>
            <person name="Uchiyama I."/>
            <person name="Ito T."/>
            <person name="Fujiyama A."/>
            <person name="Inagaki F."/>
            <person name="Takami H."/>
        </authorList>
    </citation>
    <scope>NUCLEOTIDE SEQUENCE</scope>
    <source>
        <strain evidence="1">Expedition CK06-06</strain>
    </source>
</reference>
<dbReference type="EMBL" id="BARS01041998">
    <property type="protein sequence ID" value="GAG38327.1"/>
    <property type="molecule type" value="Genomic_DNA"/>
</dbReference>
<comment type="caution">
    <text evidence="1">The sequence shown here is derived from an EMBL/GenBank/DDBJ whole genome shotgun (WGS) entry which is preliminary data.</text>
</comment>
<evidence type="ECO:0000313" key="1">
    <source>
        <dbReference type="EMBL" id="GAG38327.1"/>
    </source>
</evidence>